<dbReference type="Gene3D" id="1.10.460.10">
    <property type="entry name" value="Topoisomerase I, domain 2"/>
    <property type="match status" value="1"/>
</dbReference>
<name>A0ABR6VK68_9FIRM</name>
<dbReference type="InterPro" id="IPR013824">
    <property type="entry name" value="Topo_IA_cen_sub1"/>
</dbReference>
<evidence type="ECO:0000256" key="2">
    <source>
        <dbReference type="ARBA" id="ARBA00009446"/>
    </source>
</evidence>
<sequence length="776" mass="88438">MLEFPIKRTIIIDDKKKKERKKKKKDGDDKIVINGTIHLPEKEPLKKMDPLPKNAKNLVIVESPAKAKTIERFLGSDYRVMASRGHLRDLPRNQFGVNIENGFAPVYTNMFDKRKLIEELQHEFVRSKNVYLATDPDREGEAISWHLAHLLEIDPHTPCRVMFHEITKKAVLAGIESPEPIDLQKVDAQQARRVLDRIVGYKLSPLLWKKVCKGLSAGRVQSVAVRLICEREEEIKAFVPEEYWTIQGLYTTDDGLELHTELAKINGEKAAIADEEQAKAIAADLQWEKAAIADEEQAKAIAADLQWEKAKKDQPADVIDKVEKRRRKRQPQPPFTTSTMQQECVSKLNFGAKKTMMLAQQLYEGLDIGEHGHVGLITYMRTDSVRINDDMIKQAREFIQNQYGPEFVPEKAHVYKARQSSQDAHEAIRPTSLELTPDVVAPFLSRDQLRLYTLVWNRFLASQMAAVETEHMAIIIHSGKYELRAAGYTVIFKGFTELYEDAKKDKTLSVLPDIKTGTVVHNKKIDPQQHFTQPPPRYTEASLIKTLEEKGIGRPSTYAPIMDTIQNRNYVEKKDKQFVPTELGVIIVDLLKRFFEQIINVSFTAHMEEELDAIEQGKDTYVHVLQEFYDVFEPEMEAAEEGMEKVTIAGQESGEICSVCGAPMVYKFGRFGKFLACSNFPECRNTKAIVEDLGITCPKCGKGSLIKRKSKRGRVFYGCSEYPECDFVLWNQPVDKKCDLCGSIMTVKHYKKGPDKLFCSNPDCENHKKGEVVNEE</sequence>
<dbReference type="PROSITE" id="PS52039">
    <property type="entry name" value="TOPO_IA_2"/>
    <property type="match status" value="1"/>
</dbReference>
<dbReference type="NCBIfam" id="TIGR01051">
    <property type="entry name" value="topA_bact"/>
    <property type="match status" value="1"/>
</dbReference>
<feature type="site" description="Interaction with DNA" evidence="10">
    <location>
        <position position="208"/>
    </location>
</feature>
<dbReference type="CDD" id="cd03363">
    <property type="entry name" value="TOPRIM_TopoIA_TopoI"/>
    <property type="match status" value="1"/>
</dbReference>
<evidence type="ECO:0000256" key="4">
    <source>
        <dbReference type="ARBA" id="ARBA00022771"/>
    </source>
</evidence>
<dbReference type="PANTHER" id="PTHR42785:SF1">
    <property type="entry name" value="DNA TOPOISOMERASE"/>
    <property type="match status" value="1"/>
</dbReference>
<keyword evidence="6" id="KW-0460">Magnesium</keyword>
<comment type="subunit">
    <text evidence="10">Monomer.</text>
</comment>
<evidence type="ECO:0000256" key="3">
    <source>
        <dbReference type="ARBA" id="ARBA00022723"/>
    </source>
</evidence>
<dbReference type="InterPro" id="IPR023405">
    <property type="entry name" value="Topo_IA_core_domain"/>
</dbReference>
<keyword evidence="9 10" id="KW-0413">Isomerase</keyword>
<accession>A0ABR6VK68</accession>
<dbReference type="InterPro" id="IPR034149">
    <property type="entry name" value="TOPRIM_TopoI"/>
</dbReference>
<keyword evidence="4" id="KW-0863">Zinc-finger</keyword>
<evidence type="ECO:0000256" key="9">
    <source>
        <dbReference type="ARBA" id="ARBA00023235"/>
    </source>
</evidence>
<keyword evidence="3" id="KW-0479">Metal-binding</keyword>
<comment type="similarity">
    <text evidence="2 10">Belongs to the type IA topoisomerase family.</text>
</comment>
<feature type="region of interest" description="Interaction with DNA" evidence="10">
    <location>
        <begin position="216"/>
        <end position="221"/>
    </location>
</feature>
<feature type="site" description="Interaction with DNA" evidence="10">
    <location>
        <position position="193"/>
    </location>
</feature>
<comment type="caution">
    <text evidence="14">The sequence shown here is derived from an EMBL/GenBank/DDBJ whole genome shotgun (WGS) entry which is preliminary data.</text>
</comment>
<dbReference type="InterPro" id="IPR003602">
    <property type="entry name" value="Topo_IA_DNA-bd_dom"/>
</dbReference>
<keyword evidence="15" id="KW-1185">Reference proteome</keyword>
<feature type="site" description="Interaction with DNA" evidence="10">
    <location>
        <position position="86"/>
    </location>
</feature>
<dbReference type="SMART" id="SM00436">
    <property type="entry name" value="TOP1Bc"/>
    <property type="match status" value="1"/>
</dbReference>
<dbReference type="PANTHER" id="PTHR42785">
    <property type="entry name" value="DNA TOPOISOMERASE, TYPE IA, CORE"/>
    <property type="match status" value="1"/>
</dbReference>
<feature type="site" description="Interaction with DNA" evidence="10">
    <location>
        <position position="201"/>
    </location>
</feature>
<comment type="catalytic activity">
    <reaction evidence="1 10">
        <text>ATP-independent breakage of single-stranded DNA, followed by passage and rejoining.</text>
        <dbReference type="EC" id="5.6.2.1"/>
    </reaction>
</comment>
<evidence type="ECO:0000313" key="14">
    <source>
        <dbReference type="EMBL" id="MBC3537678.1"/>
    </source>
</evidence>
<dbReference type="Pfam" id="PF01396">
    <property type="entry name" value="Zn_ribbon_Top1"/>
    <property type="match status" value="3"/>
</dbReference>
<dbReference type="Gene3D" id="1.10.290.10">
    <property type="entry name" value="Topoisomerase I, domain 4"/>
    <property type="match status" value="1"/>
</dbReference>
<dbReference type="Gene3D" id="3.40.50.140">
    <property type="match status" value="1"/>
</dbReference>
<dbReference type="InterPro" id="IPR013825">
    <property type="entry name" value="Topo_IA_cen_sub2"/>
</dbReference>
<feature type="site" description="Interaction with DNA" evidence="10">
    <location>
        <position position="381"/>
    </location>
</feature>
<feature type="domain" description="Topo IA-type catalytic" evidence="13">
    <location>
        <begin position="182"/>
        <end position="636"/>
    </location>
</feature>
<dbReference type="InterPro" id="IPR028612">
    <property type="entry name" value="Topoisom_1_IA"/>
</dbReference>
<dbReference type="SMART" id="SM00437">
    <property type="entry name" value="TOP1Ac"/>
    <property type="match status" value="1"/>
</dbReference>
<dbReference type="InterPro" id="IPR006171">
    <property type="entry name" value="TOPRIM_dom"/>
</dbReference>
<evidence type="ECO:0000256" key="1">
    <source>
        <dbReference type="ARBA" id="ARBA00000213"/>
    </source>
</evidence>
<dbReference type="InterPro" id="IPR013498">
    <property type="entry name" value="Topo_IA_Znf"/>
</dbReference>
<dbReference type="RefSeq" id="WP_186504252.1">
    <property type="nucleotide sequence ID" value="NZ_JACOGK010000036.1"/>
</dbReference>
<dbReference type="SUPFAM" id="SSF56712">
    <property type="entry name" value="Prokaryotic type I DNA topoisomerase"/>
    <property type="match status" value="1"/>
</dbReference>
<keyword evidence="5" id="KW-0862">Zinc</keyword>
<feature type="site" description="Interaction with DNA" evidence="10">
    <location>
        <position position="196"/>
    </location>
</feature>
<dbReference type="SMART" id="SM00493">
    <property type="entry name" value="TOPRIM"/>
    <property type="match status" value="1"/>
</dbReference>
<evidence type="ECO:0000256" key="7">
    <source>
        <dbReference type="ARBA" id="ARBA00023029"/>
    </source>
</evidence>
<feature type="site" description="Interaction with DNA" evidence="10">
    <location>
        <position position="568"/>
    </location>
</feature>
<dbReference type="PROSITE" id="PS50880">
    <property type="entry name" value="TOPRIM"/>
    <property type="match status" value="1"/>
</dbReference>
<evidence type="ECO:0000259" key="13">
    <source>
        <dbReference type="PROSITE" id="PS52039"/>
    </source>
</evidence>
<keyword evidence="7 10" id="KW-0799">Topoisomerase</keyword>
<feature type="domain" description="Toprim" evidence="12">
    <location>
        <begin position="56"/>
        <end position="166"/>
    </location>
</feature>
<proteinExistence type="inferred from homology"/>
<keyword evidence="8 10" id="KW-0238">DNA-binding</keyword>
<dbReference type="CDD" id="cd00186">
    <property type="entry name" value="TOP1Ac"/>
    <property type="match status" value="1"/>
</dbReference>
<dbReference type="Pfam" id="PF01751">
    <property type="entry name" value="Toprim"/>
    <property type="match status" value="1"/>
</dbReference>
<feature type="active site" description="O-(5'-phospho-DNA)-tyrosine intermediate" evidence="10">
    <location>
        <position position="379"/>
    </location>
</feature>
<dbReference type="PRINTS" id="PR00417">
    <property type="entry name" value="PRTPISMRASEI"/>
</dbReference>
<dbReference type="Gene3D" id="2.70.20.10">
    <property type="entry name" value="Topoisomerase I, domain 3"/>
    <property type="match status" value="1"/>
</dbReference>
<feature type="region of interest" description="Disordered" evidence="11">
    <location>
        <begin position="321"/>
        <end position="341"/>
    </location>
</feature>
<dbReference type="PROSITE" id="PS00396">
    <property type="entry name" value="TOPO_IA_1"/>
    <property type="match status" value="1"/>
</dbReference>
<dbReference type="Gene3D" id="3.30.65.10">
    <property type="entry name" value="Bacterial Topoisomerase I, domain 1"/>
    <property type="match status" value="2"/>
</dbReference>
<dbReference type="InterPro" id="IPR013826">
    <property type="entry name" value="Topo_IA_cen_sub3"/>
</dbReference>
<evidence type="ECO:0000313" key="15">
    <source>
        <dbReference type="Proteomes" id="UP000606870"/>
    </source>
</evidence>
<dbReference type="Proteomes" id="UP000606870">
    <property type="component" value="Unassembled WGS sequence"/>
</dbReference>
<evidence type="ECO:0000256" key="10">
    <source>
        <dbReference type="HAMAP-Rule" id="MF_00952"/>
    </source>
</evidence>
<dbReference type="InterPro" id="IPR013497">
    <property type="entry name" value="Topo_IA_cen"/>
</dbReference>
<evidence type="ECO:0000256" key="5">
    <source>
        <dbReference type="ARBA" id="ARBA00022833"/>
    </source>
</evidence>
<evidence type="ECO:0000256" key="11">
    <source>
        <dbReference type="SAM" id="MobiDB-lite"/>
    </source>
</evidence>
<dbReference type="InterPro" id="IPR005733">
    <property type="entry name" value="TopoI_bac-type"/>
</dbReference>
<dbReference type="EC" id="5.6.2.1" evidence="10"/>
<evidence type="ECO:0000256" key="6">
    <source>
        <dbReference type="ARBA" id="ARBA00022842"/>
    </source>
</evidence>
<dbReference type="InterPro" id="IPR003601">
    <property type="entry name" value="Topo_IA_2"/>
</dbReference>
<gene>
    <name evidence="10 14" type="primary">topA</name>
    <name evidence="14" type="ORF">H8J70_10540</name>
</gene>
<dbReference type="EMBL" id="JACOGK010000036">
    <property type="protein sequence ID" value="MBC3537678.1"/>
    <property type="molecule type" value="Genomic_DNA"/>
</dbReference>
<dbReference type="HAMAP" id="MF_00952">
    <property type="entry name" value="Topoisom_1_prok"/>
    <property type="match status" value="1"/>
</dbReference>
<evidence type="ECO:0000256" key="8">
    <source>
        <dbReference type="ARBA" id="ARBA00023125"/>
    </source>
</evidence>
<protein>
    <recommendedName>
        <fullName evidence="10">DNA topoisomerase 1</fullName>
        <ecNumber evidence="10">5.6.2.1</ecNumber>
    </recommendedName>
    <alternativeName>
        <fullName evidence="10">DNA topoisomerase I</fullName>
    </alternativeName>
</protein>
<dbReference type="InterPro" id="IPR000380">
    <property type="entry name" value="Topo_IA"/>
</dbReference>
<feature type="site" description="Interaction with DNA" evidence="10">
    <location>
        <position position="192"/>
    </location>
</feature>
<reference evidence="14 15" key="1">
    <citation type="submission" date="2020-08" db="EMBL/GenBank/DDBJ databases">
        <authorList>
            <person name="Liu C."/>
            <person name="Sun Q."/>
        </authorList>
    </citation>
    <scope>NUCLEOTIDE SEQUENCE [LARGE SCALE GENOMIC DNA]</scope>
    <source>
        <strain evidence="14 15">NSJ-59</strain>
    </source>
</reference>
<evidence type="ECO:0000259" key="12">
    <source>
        <dbReference type="PROSITE" id="PS50880"/>
    </source>
</evidence>
<dbReference type="SUPFAM" id="SSF57783">
    <property type="entry name" value="Zinc beta-ribbon"/>
    <property type="match status" value="1"/>
</dbReference>
<dbReference type="InterPro" id="IPR023406">
    <property type="entry name" value="Topo_IA_AS"/>
</dbReference>
<dbReference type="Pfam" id="PF01131">
    <property type="entry name" value="Topoisom_bac"/>
    <property type="match status" value="1"/>
</dbReference>
<comment type="function">
    <text evidence="10">Releases the supercoiling and torsional tension of DNA, which is introduced during the DNA replication and transcription, by transiently cleaving and rejoining one strand of the DNA duplex. Introduces a single-strand break via transesterification at a target site in duplex DNA. The scissile phosphodiester is attacked by the catalytic tyrosine of the enzyme, resulting in the formation of a DNA-(5'-phosphotyrosyl)-enzyme intermediate and the expulsion of a 3'-OH DNA strand. The free DNA strand then undergoes passage around the unbroken strand, thus removing DNA supercoils. Finally, in the religation step, the DNA 3'-OH attacks the covalent intermediate to expel the active-site tyrosine and restore the DNA phosphodiester backbone.</text>
</comment>
<organism evidence="14 15">
    <name type="scientific">Megasphaera hominis</name>
    <dbReference type="NCBI Taxonomy" id="159836"/>
    <lineage>
        <taxon>Bacteria</taxon>
        <taxon>Bacillati</taxon>
        <taxon>Bacillota</taxon>
        <taxon>Negativicutes</taxon>
        <taxon>Veillonellales</taxon>
        <taxon>Veillonellaceae</taxon>
        <taxon>Megasphaera</taxon>
    </lineage>
</organism>